<name>A0ABS7ZY12_9FLAO</name>
<feature type="chain" id="PRO_5046269270" description="Lipocalin-like domain-containing protein" evidence="1">
    <location>
        <begin position="29"/>
        <end position="156"/>
    </location>
</feature>
<feature type="signal peptide" evidence="1">
    <location>
        <begin position="1"/>
        <end position="28"/>
    </location>
</feature>
<dbReference type="PROSITE" id="PS51257">
    <property type="entry name" value="PROKAR_LIPOPROTEIN"/>
    <property type="match status" value="1"/>
</dbReference>
<dbReference type="RefSeq" id="WP_225686851.1">
    <property type="nucleotide sequence ID" value="NZ_JAERSE020000002.1"/>
</dbReference>
<comment type="caution">
    <text evidence="2">The sequence shown here is derived from an EMBL/GenBank/DDBJ whole genome shotgun (WGS) entry which is preliminary data.</text>
</comment>
<dbReference type="EMBL" id="JAERSE020000002">
    <property type="protein sequence ID" value="MCA6066613.1"/>
    <property type="molecule type" value="Genomic_DNA"/>
</dbReference>
<sequence length="156" mass="16759">MKKNRSKKILFILSLFSLFVLFSSCSGGDDDTATNTNNYKITVTLVGVGNEDFVSIVAVSQTLGGKFDVWKVNNVVKTGESSVSLDKADFIGGTTTYVIETTEPVAYGIANDIQVINSGAGANISVSYKIEKDNTVVINENTSVANGSDFTKNYKF</sequence>
<dbReference type="Proteomes" id="UP000618240">
    <property type="component" value="Unassembled WGS sequence"/>
</dbReference>
<evidence type="ECO:0008006" key="4">
    <source>
        <dbReference type="Google" id="ProtNLM"/>
    </source>
</evidence>
<keyword evidence="1" id="KW-0732">Signal</keyword>
<evidence type="ECO:0000313" key="3">
    <source>
        <dbReference type="Proteomes" id="UP000618240"/>
    </source>
</evidence>
<reference evidence="2 3" key="1">
    <citation type="submission" date="2021-09" db="EMBL/GenBank/DDBJ databases">
        <title>Genome sequencing and assembly of Chryseobacterium sp. RG1.</title>
        <authorList>
            <person name="Chhetri G."/>
        </authorList>
    </citation>
    <scope>NUCLEOTIDE SEQUENCE [LARGE SCALE GENOMIC DNA]</scope>
    <source>
        <strain evidence="2 3">RG1</strain>
    </source>
</reference>
<gene>
    <name evidence="2" type="ORF">JI747_005445</name>
</gene>
<keyword evidence="3" id="KW-1185">Reference proteome</keyword>
<evidence type="ECO:0000256" key="1">
    <source>
        <dbReference type="SAM" id="SignalP"/>
    </source>
</evidence>
<organism evidence="2 3">
    <name type="scientific">Chryseobacterium tagetis</name>
    <dbReference type="NCBI Taxonomy" id="2801334"/>
    <lineage>
        <taxon>Bacteria</taxon>
        <taxon>Pseudomonadati</taxon>
        <taxon>Bacteroidota</taxon>
        <taxon>Flavobacteriia</taxon>
        <taxon>Flavobacteriales</taxon>
        <taxon>Weeksellaceae</taxon>
        <taxon>Chryseobacterium group</taxon>
        <taxon>Chryseobacterium</taxon>
    </lineage>
</organism>
<accession>A0ABS7ZY12</accession>
<proteinExistence type="predicted"/>
<evidence type="ECO:0000313" key="2">
    <source>
        <dbReference type="EMBL" id="MCA6066613.1"/>
    </source>
</evidence>
<protein>
    <recommendedName>
        <fullName evidence="4">Lipocalin-like domain-containing protein</fullName>
    </recommendedName>
</protein>